<keyword evidence="2 4" id="KW-0808">Transferase</keyword>
<dbReference type="SUPFAM" id="SSF56214">
    <property type="entry name" value="4'-phosphopantetheinyl transferase"/>
    <property type="match status" value="2"/>
</dbReference>
<dbReference type="InterPro" id="IPR037143">
    <property type="entry name" value="4-PPantetheinyl_Trfase_dom_sf"/>
</dbReference>
<dbReference type="PANTHER" id="PTHR12215">
    <property type="entry name" value="PHOSPHOPANTETHEINE TRANSFERASE"/>
    <property type="match status" value="1"/>
</dbReference>
<name>A0A839RXA4_9PSEU</name>
<comment type="caution">
    <text evidence="4">The sequence shown here is derived from an EMBL/GenBank/DDBJ whole genome shotgun (WGS) entry which is preliminary data.</text>
</comment>
<evidence type="ECO:0000313" key="4">
    <source>
        <dbReference type="EMBL" id="MBB3050391.1"/>
    </source>
</evidence>
<accession>A0A839RXA4</accession>
<dbReference type="PANTHER" id="PTHR12215:SF10">
    <property type="entry name" value="L-AMINOADIPATE-SEMIALDEHYDE DEHYDROGENASE-PHOSPHOPANTETHEINYL TRANSFERASE"/>
    <property type="match status" value="1"/>
</dbReference>
<evidence type="ECO:0000313" key="5">
    <source>
        <dbReference type="Proteomes" id="UP000550714"/>
    </source>
</evidence>
<dbReference type="GO" id="GO:0000287">
    <property type="term" value="F:magnesium ion binding"/>
    <property type="evidence" value="ECO:0007669"/>
    <property type="project" value="InterPro"/>
</dbReference>
<dbReference type="InterPro" id="IPR050559">
    <property type="entry name" value="P-Pant_transferase_sf"/>
</dbReference>
<dbReference type="EC" id="2.7.8.-" evidence="4"/>
<evidence type="ECO:0000256" key="1">
    <source>
        <dbReference type="ARBA" id="ARBA00010990"/>
    </source>
</evidence>
<dbReference type="Proteomes" id="UP000550714">
    <property type="component" value="Unassembled WGS sequence"/>
</dbReference>
<keyword evidence="5" id="KW-1185">Reference proteome</keyword>
<protein>
    <submittedName>
        <fullName evidence="4">4'-phosphopantetheinyl transferase</fullName>
        <ecNumber evidence="4">2.7.8.-</ecNumber>
    </submittedName>
</protein>
<evidence type="ECO:0000259" key="3">
    <source>
        <dbReference type="Pfam" id="PF01648"/>
    </source>
</evidence>
<comment type="similarity">
    <text evidence="1">Belongs to the P-Pant transferase superfamily. Gsp/Sfp/HetI/AcpT family.</text>
</comment>
<dbReference type="EMBL" id="JACHWU010000001">
    <property type="protein sequence ID" value="MBB3050391.1"/>
    <property type="molecule type" value="Genomic_DNA"/>
</dbReference>
<feature type="domain" description="4'-phosphopantetheinyl transferase" evidence="3">
    <location>
        <begin position="108"/>
        <end position="186"/>
    </location>
</feature>
<reference evidence="4 5" key="1">
    <citation type="submission" date="2020-08" db="EMBL/GenBank/DDBJ databases">
        <title>Genomic Encyclopedia of Type Strains, Phase III (KMG-III): the genomes of soil and plant-associated and newly described type strains.</title>
        <authorList>
            <person name="Whitman W."/>
        </authorList>
    </citation>
    <scope>NUCLEOTIDE SEQUENCE [LARGE SCALE GENOMIC DNA]</scope>
    <source>
        <strain evidence="4 5">CECT 8577</strain>
    </source>
</reference>
<organism evidence="4 5">
    <name type="scientific">Prauserella isguenensis</name>
    <dbReference type="NCBI Taxonomy" id="1470180"/>
    <lineage>
        <taxon>Bacteria</taxon>
        <taxon>Bacillati</taxon>
        <taxon>Actinomycetota</taxon>
        <taxon>Actinomycetes</taxon>
        <taxon>Pseudonocardiales</taxon>
        <taxon>Pseudonocardiaceae</taxon>
        <taxon>Prauserella</taxon>
    </lineage>
</organism>
<dbReference type="GO" id="GO:0005829">
    <property type="term" value="C:cytosol"/>
    <property type="evidence" value="ECO:0007669"/>
    <property type="project" value="TreeGrafter"/>
</dbReference>
<dbReference type="GO" id="GO:0008897">
    <property type="term" value="F:holo-[acyl-carrier-protein] synthase activity"/>
    <property type="evidence" value="ECO:0007669"/>
    <property type="project" value="InterPro"/>
</dbReference>
<dbReference type="Gene3D" id="3.90.470.20">
    <property type="entry name" value="4'-phosphopantetheinyl transferase domain"/>
    <property type="match status" value="2"/>
</dbReference>
<dbReference type="GO" id="GO:0019878">
    <property type="term" value="P:lysine biosynthetic process via aminoadipic acid"/>
    <property type="evidence" value="ECO:0007669"/>
    <property type="project" value="TreeGrafter"/>
</dbReference>
<sequence length="236" mass="25731">MITCSVWWAVPVHDTADHRELLTDVELDRYSAYRTPEDRRRFLTGRVLAKTQVAQRLGIPTADVVFDATCDDCDKQHGPPRIPGSTLRLSISHAGDRVGLALADGAELGLDVESTTRRAADGLLDYALSEAERAAVAELTDDDRTRAFFRYWTGKEALMKATGKGLRIPLTSLTLSAPGEQVRLVSSEAPALDPATARLASLQPGDGYDAAVAVLTPDELEVTEHWWSPRPAMLGH</sequence>
<proteinExistence type="inferred from homology"/>
<dbReference type="InterPro" id="IPR008278">
    <property type="entry name" value="4-PPantetheinyl_Trfase_dom"/>
</dbReference>
<gene>
    <name evidence="4" type="ORF">FHS23_001386</name>
</gene>
<dbReference type="Pfam" id="PF01648">
    <property type="entry name" value="ACPS"/>
    <property type="match status" value="1"/>
</dbReference>
<dbReference type="RefSeq" id="WP_183649505.1">
    <property type="nucleotide sequence ID" value="NZ_JACHWU010000001.1"/>
</dbReference>
<dbReference type="AlphaFoldDB" id="A0A839RXA4"/>
<evidence type="ECO:0000256" key="2">
    <source>
        <dbReference type="ARBA" id="ARBA00022679"/>
    </source>
</evidence>